<dbReference type="Gene3D" id="1.10.10.10">
    <property type="entry name" value="Winged helix-like DNA-binding domain superfamily/Winged helix DNA-binding domain"/>
    <property type="match status" value="1"/>
</dbReference>
<dbReference type="Pfam" id="PF01022">
    <property type="entry name" value="HTH_5"/>
    <property type="match status" value="1"/>
</dbReference>
<dbReference type="GO" id="GO:0003700">
    <property type="term" value="F:DNA-binding transcription factor activity"/>
    <property type="evidence" value="ECO:0007669"/>
    <property type="project" value="InterPro"/>
</dbReference>
<dbReference type="AlphaFoldDB" id="A0A9Q4G0A5"/>
<organism evidence="5 6">
    <name type="scientific">Salipaludibacillus agaradhaerens</name>
    <name type="common">Bacillus agaradhaerens</name>
    <dbReference type="NCBI Taxonomy" id="76935"/>
    <lineage>
        <taxon>Bacteria</taxon>
        <taxon>Bacillati</taxon>
        <taxon>Bacillota</taxon>
        <taxon>Bacilli</taxon>
        <taxon>Bacillales</taxon>
        <taxon>Bacillaceae</taxon>
    </lineage>
</organism>
<dbReference type="InterPro" id="IPR036390">
    <property type="entry name" value="WH_DNA-bd_sf"/>
</dbReference>
<protein>
    <submittedName>
        <fullName evidence="5">Winged helix-turn-helix transcriptional regulator</fullName>
    </submittedName>
</protein>
<sequence>MKVANSKSLTDYAQLFKLMNDENRLKILLYLNEKELCVCNIIDLLDMSQPAVSQHLKRLRDASLIKMRSHGQWKFYSLNERGPHSEFVKKILAELPSAREEVDALNSNGKLVICTTVE</sequence>
<evidence type="ECO:0000256" key="3">
    <source>
        <dbReference type="ARBA" id="ARBA00023163"/>
    </source>
</evidence>
<dbReference type="InterPro" id="IPR011991">
    <property type="entry name" value="ArsR-like_HTH"/>
</dbReference>
<evidence type="ECO:0000256" key="2">
    <source>
        <dbReference type="ARBA" id="ARBA00023125"/>
    </source>
</evidence>
<dbReference type="GO" id="GO:0003677">
    <property type="term" value="F:DNA binding"/>
    <property type="evidence" value="ECO:0007669"/>
    <property type="project" value="UniProtKB-KW"/>
</dbReference>
<proteinExistence type="predicted"/>
<dbReference type="SUPFAM" id="SSF46785">
    <property type="entry name" value="Winged helix' DNA-binding domain"/>
    <property type="match status" value="1"/>
</dbReference>
<comment type="caution">
    <text evidence="5">The sequence shown here is derived from an EMBL/GenBank/DDBJ whole genome shotgun (WGS) entry which is preliminary data.</text>
</comment>
<dbReference type="NCBIfam" id="NF033788">
    <property type="entry name" value="HTH_metalloreg"/>
    <property type="match status" value="1"/>
</dbReference>
<dbReference type="PANTHER" id="PTHR33154:SF18">
    <property type="entry name" value="ARSENICAL RESISTANCE OPERON REPRESSOR"/>
    <property type="match status" value="1"/>
</dbReference>
<evidence type="ECO:0000256" key="1">
    <source>
        <dbReference type="ARBA" id="ARBA00023015"/>
    </source>
</evidence>
<evidence type="ECO:0000313" key="5">
    <source>
        <dbReference type="EMBL" id="MCR6097877.1"/>
    </source>
</evidence>
<reference evidence="5" key="1">
    <citation type="submission" date="2020-06" db="EMBL/GenBank/DDBJ databases">
        <title>Insight into the genomes of haloalkaliphilic bacilli from Kenyan soda lakes.</title>
        <authorList>
            <person name="Mwirichia R."/>
            <person name="Villamizar G.C."/>
            <person name="Poehlein A."/>
            <person name="Mugweru J."/>
            <person name="Kipnyargis A."/>
            <person name="Kiplimo D."/>
            <person name="Orwa P."/>
            <person name="Daniel R."/>
        </authorList>
    </citation>
    <scope>NUCLEOTIDE SEQUENCE</scope>
    <source>
        <strain evidence="5">B1096_S55</strain>
    </source>
</reference>
<dbReference type="InterPro" id="IPR051081">
    <property type="entry name" value="HTH_MetalResp_TranReg"/>
</dbReference>
<dbReference type="RefSeq" id="WP_257822258.1">
    <property type="nucleotide sequence ID" value="NZ_JABXYM010000001.1"/>
</dbReference>
<dbReference type="InterPro" id="IPR036388">
    <property type="entry name" value="WH-like_DNA-bd_sf"/>
</dbReference>
<keyword evidence="3" id="KW-0804">Transcription</keyword>
<dbReference type="InterPro" id="IPR001845">
    <property type="entry name" value="HTH_ArsR_DNA-bd_dom"/>
</dbReference>
<keyword evidence="1" id="KW-0805">Transcription regulation</keyword>
<evidence type="ECO:0000259" key="4">
    <source>
        <dbReference type="PROSITE" id="PS50987"/>
    </source>
</evidence>
<gene>
    <name evidence="5" type="ORF">HXA33_15175</name>
</gene>
<keyword evidence="6" id="KW-1185">Reference proteome</keyword>
<dbReference type="SMART" id="SM00418">
    <property type="entry name" value="HTH_ARSR"/>
    <property type="match status" value="1"/>
</dbReference>
<dbReference type="EMBL" id="JABXYM010000001">
    <property type="protein sequence ID" value="MCR6097877.1"/>
    <property type="molecule type" value="Genomic_DNA"/>
</dbReference>
<feature type="domain" description="HTH arsR-type" evidence="4">
    <location>
        <begin position="4"/>
        <end position="103"/>
    </location>
</feature>
<dbReference type="PANTHER" id="PTHR33154">
    <property type="entry name" value="TRANSCRIPTIONAL REGULATOR, ARSR FAMILY"/>
    <property type="match status" value="1"/>
</dbReference>
<dbReference type="PROSITE" id="PS50987">
    <property type="entry name" value="HTH_ARSR_2"/>
    <property type="match status" value="1"/>
</dbReference>
<evidence type="ECO:0000313" key="6">
    <source>
        <dbReference type="Proteomes" id="UP001057753"/>
    </source>
</evidence>
<dbReference type="PRINTS" id="PR00778">
    <property type="entry name" value="HTHARSR"/>
</dbReference>
<keyword evidence="2" id="KW-0238">DNA-binding</keyword>
<name>A0A9Q4G0A5_SALAG</name>
<dbReference type="Proteomes" id="UP001057753">
    <property type="component" value="Unassembled WGS sequence"/>
</dbReference>
<accession>A0A9Q4G0A5</accession>
<dbReference type="CDD" id="cd00090">
    <property type="entry name" value="HTH_ARSR"/>
    <property type="match status" value="1"/>
</dbReference>